<evidence type="ECO:0000313" key="3">
    <source>
        <dbReference type="EMBL" id="RRT39658.1"/>
    </source>
</evidence>
<evidence type="ECO:0000313" key="4">
    <source>
        <dbReference type="Proteomes" id="UP000287651"/>
    </source>
</evidence>
<keyword evidence="2" id="KW-0012">Acyltransferase</keyword>
<dbReference type="Proteomes" id="UP000287651">
    <property type="component" value="Unassembled WGS sequence"/>
</dbReference>
<accession>A0A426XJG9</accession>
<dbReference type="InterPro" id="IPR051504">
    <property type="entry name" value="Plant_metabolite_acyltrans"/>
</dbReference>
<dbReference type="GO" id="GO:0016747">
    <property type="term" value="F:acyltransferase activity, transferring groups other than amino-acyl groups"/>
    <property type="evidence" value="ECO:0007669"/>
    <property type="project" value="UniProtKB-ARBA"/>
</dbReference>
<dbReference type="AlphaFoldDB" id="A0A426XJG9"/>
<dbReference type="Gene3D" id="3.30.559.10">
    <property type="entry name" value="Chloramphenicol acetyltransferase-like domain"/>
    <property type="match status" value="2"/>
</dbReference>
<dbReference type="EMBL" id="AMZH03019997">
    <property type="protein sequence ID" value="RRT39658.1"/>
    <property type="molecule type" value="Genomic_DNA"/>
</dbReference>
<sequence>MAAHNGGHFTLAVKGARQHPLPKAASTPIDMASLRILERSRVSPPIGAVAETTTLPLTVFDIIWLQGGTVERVFFYRLPHSTSYFCASLLPDLKASLSLALQQFCPLAGKIRRSPELDDDKYEIRYVDGDSVSFAVAEYDADFDEVSGDHARAVGPLLPLLPRLPRSDDDDDGVAVLALQVTVFPNQGVAVGVAVHHAACDGLSSMRFMFSWASTCAGPRSSAAVVATPPVFDRSLVSVPRDLYSIFSRKFSKRAEWIIHEDPPVDMVVASFTLKGDHIRRLKELISAEAEATEGGGASLRCSTIMATYAYVWVCLIKARAYGSDRTAHFMFAADCRGRLRPPLPAAYFGNCIGACFVEAKAGELLRENGVVSAAKAIGKTIEAFGHDPLRGAETWPERLEAVVPQQPLSVAGSPRFRVYDLDFGWGRPKKVEVTSIVRSGAMSLAESRDDAGGVEIGMGLPKRDMDAFGTHFIDGLNRLQ</sequence>
<comment type="caution">
    <text evidence="3">The sequence shown here is derived from an EMBL/GenBank/DDBJ whole genome shotgun (WGS) entry which is preliminary data.</text>
</comment>
<gene>
    <name evidence="3" type="ORF">B296_00042137</name>
</gene>
<evidence type="ECO:0000256" key="1">
    <source>
        <dbReference type="ARBA" id="ARBA00022679"/>
    </source>
</evidence>
<proteinExistence type="predicted"/>
<dbReference type="InterPro" id="IPR023213">
    <property type="entry name" value="CAT-like_dom_sf"/>
</dbReference>
<evidence type="ECO:0000256" key="2">
    <source>
        <dbReference type="ARBA" id="ARBA00023315"/>
    </source>
</evidence>
<dbReference type="PANTHER" id="PTHR31625">
    <property type="match status" value="1"/>
</dbReference>
<dbReference type="Pfam" id="PF02458">
    <property type="entry name" value="Transferase"/>
    <property type="match status" value="1"/>
</dbReference>
<organism evidence="3 4">
    <name type="scientific">Ensete ventricosum</name>
    <name type="common">Abyssinian banana</name>
    <name type="synonym">Musa ensete</name>
    <dbReference type="NCBI Taxonomy" id="4639"/>
    <lineage>
        <taxon>Eukaryota</taxon>
        <taxon>Viridiplantae</taxon>
        <taxon>Streptophyta</taxon>
        <taxon>Embryophyta</taxon>
        <taxon>Tracheophyta</taxon>
        <taxon>Spermatophyta</taxon>
        <taxon>Magnoliopsida</taxon>
        <taxon>Liliopsida</taxon>
        <taxon>Zingiberales</taxon>
        <taxon>Musaceae</taxon>
        <taxon>Ensete</taxon>
    </lineage>
</organism>
<dbReference type="SUPFAM" id="SSF52777">
    <property type="entry name" value="CoA-dependent acyltransferases"/>
    <property type="match status" value="1"/>
</dbReference>
<keyword evidence="1" id="KW-0808">Transferase</keyword>
<reference evidence="3 4" key="1">
    <citation type="journal article" date="2014" name="Agronomy (Basel)">
        <title>A Draft Genome Sequence for Ensete ventricosum, the Drought-Tolerant Tree Against Hunger.</title>
        <authorList>
            <person name="Harrison J."/>
            <person name="Moore K.A."/>
            <person name="Paszkiewicz K."/>
            <person name="Jones T."/>
            <person name="Grant M."/>
            <person name="Ambacheew D."/>
            <person name="Muzemil S."/>
            <person name="Studholme D.J."/>
        </authorList>
    </citation>
    <scope>NUCLEOTIDE SEQUENCE [LARGE SCALE GENOMIC DNA]</scope>
</reference>
<protein>
    <submittedName>
        <fullName evidence="3">Uncharacterized protein</fullName>
    </submittedName>
</protein>
<name>A0A426XJG9_ENSVE</name>